<evidence type="ECO:0000256" key="1">
    <source>
        <dbReference type="RuleBase" id="RU367072"/>
    </source>
</evidence>
<evidence type="ECO:0000313" key="5">
    <source>
        <dbReference type="Proteomes" id="UP000323011"/>
    </source>
</evidence>
<feature type="region of interest" description="Disordered" evidence="2">
    <location>
        <begin position="391"/>
        <end position="420"/>
    </location>
</feature>
<dbReference type="Pfam" id="PF14500">
    <property type="entry name" value="MMS19_N"/>
    <property type="match status" value="1"/>
</dbReference>
<dbReference type="GO" id="GO:0006281">
    <property type="term" value="P:DNA repair"/>
    <property type="evidence" value="ECO:0007669"/>
    <property type="project" value="UniProtKB-UniRule"/>
</dbReference>
<dbReference type="AlphaFoldDB" id="A0A5A8CCT7"/>
<dbReference type="EMBL" id="VLTN01000041">
    <property type="protein sequence ID" value="KAA0149601.1"/>
    <property type="molecule type" value="Genomic_DNA"/>
</dbReference>
<evidence type="ECO:0000313" key="4">
    <source>
        <dbReference type="EMBL" id="KAA0149601.1"/>
    </source>
</evidence>
<keyword evidence="1" id="KW-0227">DNA damage</keyword>
<dbReference type="InterPro" id="IPR029240">
    <property type="entry name" value="MMS19_N"/>
</dbReference>
<sequence length="729" mass="71207">MVDAATMGRIEVICSTGPHDEGAGEVAELVRGVAESLAAAGTSLPEAIAALGPYLTDVDDAVRRSRATQVMAALVGRSAAAMEQSQAAAVAQFFADRLGDFSSVLPSLDGLFSLATSGALQGEAAALPWRAPLRELHVPSLDRIRRQRVIEIVDACLNSHASVTALDAASPTTIADGSAAAEAGAITPDGSWEELLTGFVAAIDGERDPRCLVTGFQALARLLAEVCSRPGSVAACSASGIFRECLEVVAVYFPVSFTPPADDPHGITREGLSAGLEGVLCSCLPIAVLALPLVTERLAAAKEGPSAVVEAARRDAASAVAGLAVTLGPRGLAASGCLAELASALAGAVADSPAAFPSLAKVLRAARAAGRNSAARTGAAAAWGASFDQAPASADSPSVADSAAPSDGAPVPGAAASSDAAARAAAERGAASKAVAGPAASANRLPPTLVAALRKSGATEGVAAAAPPASSGASQPPSASLDWTASLLNAGRAVLSALSRGVEATGDRAAWDAFVSALLEPALAELRDAPGSLRGRSGAATITALASASTNACAAMVCAAVPVVAKSLRETARAEEAAALVSALAGLVTAATIAGAATTVVSTKGREPESSAGAALGPAEASMPRSVVACLDAVPGTAPSIARLLLSAAAAGSSGDSSAAPSAPAGGKQPAKAPASAPTSGPVVVPASHMLAEAESTAAAASALAETVRAGFTDGTPADQHAASHCKGR</sequence>
<keyword evidence="1" id="KW-0234">DNA repair</keyword>
<dbReference type="PANTHER" id="PTHR12891">
    <property type="entry name" value="DNA REPAIR/TRANSCRIPTION PROTEIN MET18/MMS19"/>
    <property type="match status" value="1"/>
</dbReference>
<organism evidence="4 5">
    <name type="scientific">Cafeteria roenbergensis</name>
    <name type="common">Marine flagellate</name>
    <dbReference type="NCBI Taxonomy" id="33653"/>
    <lineage>
        <taxon>Eukaryota</taxon>
        <taxon>Sar</taxon>
        <taxon>Stramenopiles</taxon>
        <taxon>Bigyra</taxon>
        <taxon>Opalozoa</taxon>
        <taxon>Bicosoecida</taxon>
        <taxon>Cafeteriaceae</taxon>
        <taxon>Cafeteria</taxon>
    </lineage>
</organism>
<keyword evidence="1" id="KW-0539">Nucleus</keyword>
<protein>
    <recommendedName>
        <fullName evidence="1">MMS19 nucleotide excision repair protein</fullName>
    </recommendedName>
</protein>
<comment type="function">
    <text evidence="1">Key component of the cytosolic iron-sulfur protein assembly (CIA) complex, a multiprotein complex that mediates the incorporation of iron-sulfur cluster into apoproteins specifically involved in DNA metabolism and genomic integrity. In the CIA complex, MMS19 acts as an adapter between early-acting CIA components and a subset of cellular target iron-sulfur proteins.</text>
</comment>
<feature type="domain" description="MMS19 N-terminal" evidence="3">
    <location>
        <begin position="48"/>
        <end position="302"/>
    </location>
</feature>
<gene>
    <name evidence="4" type="ORF">FNF29_05813</name>
</gene>
<comment type="subcellular location">
    <subcellularLocation>
        <location evidence="1">Nucleus</location>
    </subcellularLocation>
</comment>
<evidence type="ECO:0000259" key="3">
    <source>
        <dbReference type="Pfam" id="PF14500"/>
    </source>
</evidence>
<dbReference type="GO" id="GO:0097361">
    <property type="term" value="C:cytosolic [4Fe-4S] assembly targeting complex"/>
    <property type="evidence" value="ECO:0007669"/>
    <property type="project" value="UniProtKB-UniRule"/>
</dbReference>
<feature type="region of interest" description="Disordered" evidence="2">
    <location>
        <begin position="655"/>
        <end position="681"/>
    </location>
</feature>
<comment type="caution">
    <text evidence="4">The sequence shown here is derived from an EMBL/GenBank/DDBJ whole genome shotgun (WGS) entry which is preliminary data.</text>
</comment>
<keyword evidence="5" id="KW-1185">Reference proteome</keyword>
<proteinExistence type="inferred from homology"/>
<dbReference type="GO" id="GO:0051604">
    <property type="term" value="P:protein maturation"/>
    <property type="evidence" value="ECO:0007669"/>
    <property type="project" value="UniProtKB-UniRule"/>
</dbReference>
<evidence type="ECO:0000256" key="2">
    <source>
        <dbReference type="SAM" id="MobiDB-lite"/>
    </source>
</evidence>
<dbReference type="GO" id="GO:0016226">
    <property type="term" value="P:iron-sulfur cluster assembly"/>
    <property type="evidence" value="ECO:0007669"/>
    <property type="project" value="UniProtKB-UniRule"/>
</dbReference>
<accession>A0A5A8CCT7</accession>
<dbReference type="InterPro" id="IPR039920">
    <property type="entry name" value="MMS19"/>
</dbReference>
<comment type="similarity">
    <text evidence="1">Belongs to the MET18/MMS19 family.</text>
</comment>
<dbReference type="PANTHER" id="PTHR12891:SF0">
    <property type="entry name" value="MMS19 NUCLEOTIDE EXCISION REPAIR PROTEIN HOMOLOG"/>
    <property type="match status" value="1"/>
</dbReference>
<dbReference type="GO" id="GO:0005634">
    <property type="term" value="C:nucleus"/>
    <property type="evidence" value="ECO:0007669"/>
    <property type="project" value="UniProtKB-SubCell"/>
</dbReference>
<reference evidence="4 5" key="1">
    <citation type="submission" date="2019-07" db="EMBL/GenBank/DDBJ databases">
        <title>Genomes of Cafeteria roenbergensis.</title>
        <authorList>
            <person name="Fischer M.G."/>
            <person name="Hackl T."/>
            <person name="Roman M."/>
        </authorList>
    </citation>
    <scope>NUCLEOTIDE SEQUENCE [LARGE SCALE GENOMIC DNA]</scope>
    <source>
        <strain evidence="4 5">BVI</strain>
    </source>
</reference>
<dbReference type="Proteomes" id="UP000323011">
    <property type="component" value="Unassembled WGS sequence"/>
</dbReference>
<name>A0A5A8CCT7_CAFRO</name>